<proteinExistence type="predicted"/>
<dbReference type="EMBL" id="JAWDGP010004391">
    <property type="protein sequence ID" value="KAK3764813.1"/>
    <property type="molecule type" value="Genomic_DNA"/>
</dbReference>
<reference evidence="1" key="1">
    <citation type="journal article" date="2023" name="G3 (Bethesda)">
        <title>A reference genome for the long-term kleptoplast-retaining sea slug Elysia crispata morphotype clarki.</title>
        <authorList>
            <person name="Eastman K.E."/>
            <person name="Pendleton A.L."/>
            <person name="Shaikh M.A."/>
            <person name="Suttiyut T."/>
            <person name="Ogas R."/>
            <person name="Tomko P."/>
            <person name="Gavelis G."/>
            <person name="Widhalm J.R."/>
            <person name="Wisecaver J.H."/>
        </authorList>
    </citation>
    <scope>NUCLEOTIDE SEQUENCE</scope>
    <source>
        <strain evidence="1">ECLA1</strain>
    </source>
</reference>
<evidence type="ECO:0000313" key="1">
    <source>
        <dbReference type="EMBL" id="KAK3764813.1"/>
    </source>
</evidence>
<accession>A0AAE0Z8I6</accession>
<comment type="caution">
    <text evidence="1">The sequence shown here is derived from an EMBL/GenBank/DDBJ whole genome shotgun (WGS) entry which is preliminary data.</text>
</comment>
<dbReference type="AlphaFoldDB" id="A0AAE0Z8I6"/>
<keyword evidence="2" id="KW-1185">Reference proteome</keyword>
<dbReference type="Proteomes" id="UP001283361">
    <property type="component" value="Unassembled WGS sequence"/>
</dbReference>
<organism evidence="1 2">
    <name type="scientific">Elysia crispata</name>
    <name type="common">lettuce slug</name>
    <dbReference type="NCBI Taxonomy" id="231223"/>
    <lineage>
        <taxon>Eukaryota</taxon>
        <taxon>Metazoa</taxon>
        <taxon>Spiralia</taxon>
        <taxon>Lophotrochozoa</taxon>
        <taxon>Mollusca</taxon>
        <taxon>Gastropoda</taxon>
        <taxon>Heterobranchia</taxon>
        <taxon>Euthyneura</taxon>
        <taxon>Panpulmonata</taxon>
        <taxon>Sacoglossa</taxon>
        <taxon>Placobranchoidea</taxon>
        <taxon>Plakobranchidae</taxon>
        <taxon>Elysia</taxon>
    </lineage>
</organism>
<gene>
    <name evidence="1" type="ORF">RRG08_016840</name>
</gene>
<sequence length="93" mass="10958">MVYHCYIAMFYRTGRTSRSAGISRLTVAWRRYEYRATRSGRQILNSTTSKFFPQLLLLVSIPRRLEISSYFQCLCVRSSRLSYRMEAIEVSSL</sequence>
<protein>
    <submittedName>
        <fullName evidence="1">Uncharacterized protein</fullName>
    </submittedName>
</protein>
<name>A0AAE0Z8I6_9GAST</name>
<evidence type="ECO:0000313" key="2">
    <source>
        <dbReference type="Proteomes" id="UP001283361"/>
    </source>
</evidence>